<dbReference type="AlphaFoldDB" id="A0A0F5JJD4"/>
<dbReference type="EMBL" id="AQHW01000011">
    <property type="protein sequence ID" value="KKB57931.1"/>
    <property type="molecule type" value="Genomic_DNA"/>
</dbReference>
<comment type="caution">
    <text evidence="1">The sequence shown here is derived from an EMBL/GenBank/DDBJ whole genome shotgun (WGS) entry which is preliminary data.</text>
</comment>
<dbReference type="Proteomes" id="UP000033035">
    <property type="component" value="Unassembled WGS sequence"/>
</dbReference>
<dbReference type="PATRIC" id="fig|1203610.3.peg.1786"/>
<protein>
    <submittedName>
        <fullName evidence="1">Uncharacterized protein</fullName>
    </submittedName>
</protein>
<evidence type="ECO:0000313" key="1">
    <source>
        <dbReference type="EMBL" id="KKB57931.1"/>
    </source>
</evidence>
<dbReference type="STRING" id="1203610.HMPREF1536_01740"/>
<organism evidence="1 2">
    <name type="scientific">Parabacteroides gordonii MS-1 = DSM 23371</name>
    <dbReference type="NCBI Taxonomy" id="1203610"/>
    <lineage>
        <taxon>Bacteria</taxon>
        <taxon>Pseudomonadati</taxon>
        <taxon>Bacteroidota</taxon>
        <taxon>Bacteroidia</taxon>
        <taxon>Bacteroidales</taxon>
        <taxon>Tannerellaceae</taxon>
        <taxon>Parabacteroides</taxon>
    </lineage>
</organism>
<reference evidence="1 2" key="1">
    <citation type="submission" date="2013-04" db="EMBL/GenBank/DDBJ databases">
        <title>The Genome Sequence of Parabacteroides gordonii DSM 23371.</title>
        <authorList>
            <consortium name="The Broad Institute Genomics Platform"/>
            <person name="Earl A."/>
            <person name="Ward D."/>
            <person name="Feldgarden M."/>
            <person name="Gevers D."/>
            <person name="Martens E."/>
            <person name="Sakamoto M."/>
            <person name="Benno Y."/>
            <person name="Suzuki N."/>
            <person name="Matsunaga N."/>
            <person name="Koshihara K."/>
            <person name="Seki M."/>
            <person name="Komiya H."/>
            <person name="Walker B."/>
            <person name="Young S."/>
            <person name="Zeng Q."/>
            <person name="Gargeya S."/>
            <person name="Fitzgerald M."/>
            <person name="Haas B."/>
            <person name="Abouelleil A."/>
            <person name="Allen A.W."/>
            <person name="Alvarado L."/>
            <person name="Arachchi H.M."/>
            <person name="Berlin A.M."/>
            <person name="Chapman S.B."/>
            <person name="Gainer-Dewar J."/>
            <person name="Goldberg J."/>
            <person name="Griggs A."/>
            <person name="Gujja S."/>
            <person name="Hansen M."/>
            <person name="Howarth C."/>
            <person name="Imamovic A."/>
            <person name="Ireland A."/>
            <person name="Larimer J."/>
            <person name="McCowan C."/>
            <person name="Murphy C."/>
            <person name="Pearson M."/>
            <person name="Poon T.W."/>
            <person name="Priest M."/>
            <person name="Roberts A."/>
            <person name="Saif S."/>
            <person name="Shea T."/>
            <person name="Sisk P."/>
            <person name="Sykes S."/>
            <person name="Wortman J."/>
            <person name="Nusbaum C."/>
            <person name="Birren B."/>
        </authorList>
    </citation>
    <scope>NUCLEOTIDE SEQUENCE [LARGE SCALE GENOMIC DNA]</scope>
    <source>
        <strain evidence="1 2">MS-1</strain>
    </source>
</reference>
<gene>
    <name evidence="1" type="ORF">HMPREF1536_01740</name>
</gene>
<evidence type="ECO:0000313" key="2">
    <source>
        <dbReference type="Proteomes" id="UP000033035"/>
    </source>
</evidence>
<sequence>MNCISFVCTTFEVQFVFLKITEKTYFPYCFTSKHFELSGRNIYYLHKRPIITLIIPNYAKFPPHFINYNKILFFNFTQSLFYYLHTEVILKAMVGFPDYIHKKINKL</sequence>
<keyword evidence="2" id="KW-1185">Reference proteome</keyword>
<dbReference type="HOGENOM" id="CLU_2207469_0_0_10"/>
<proteinExistence type="predicted"/>
<name>A0A0F5JJD4_9BACT</name>
<accession>A0A0F5JJD4</accession>